<keyword evidence="5" id="KW-1185">Reference proteome</keyword>
<proteinExistence type="inferred from homology"/>
<evidence type="ECO:0000256" key="2">
    <source>
        <dbReference type="SAM" id="Phobius"/>
    </source>
</evidence>
<feature type="transmembrane region" description="Helical" evidence="2">
    <location>
        <begin position="176"/>
        <end position="191"/>
    </location>
</feature>
<dbReference type="Proteomes" id="UP000006190">
    <property type="component" value="Unassembled WGS sequence"/>
</dbReference>
<comment type="caution">
    <text evidence="4">The sequence shown here is derived from an EMBL/GenBank/DDBJ whole genome shotgun (WGS) entry which is preliminary data.</text>
</comment>
<dbReference type="InterPro" id="IPR052710">
    <property type="entry name" value="CAAX_protease"/>
</dbReference>
<feature type="domain" description="CAAX prenyl protease 2/Lysostaphin resistance protein A-like" evidence="3">
    <location>
        <begin position="119"/>
        <end position="210"/>
    </location>
</feature>
<feature type="transmembrane region" description="Helical" evidence="2">
    <location>
        <begin position="34"/>
        <end position="52"/>
    </location>
</feature>
<dbReference type="AlphaFoldDB" id="H3NKJ9"/>
<dbReference type="PANTHER" id="PTHR36435">
    <property type="entry name" value="SLR1288 PROTEIN"/>
    <property type="match status" value="1"/>
</dbReference>
<evidence type="ECO:0000313" key="4">
    <source>
        <dbReference type="EMBL" id="EHR36382.1"/>
    </source>
</evidence>
<dbReference type="PANTHER" id="PTHR36435:SF1">
    <property type="entry name" value="CAAX AMINO TERMINAL PROTEASE FAMILY PROTEIN"/>
    <property type="match status" value="1"/>
</dbReference>
<feature type="transmembrane region" description="Helical" evidence="2">
    <location>
        <begin position="72"/>
        <end position="94"/>
    </location>
</feature>
<feature type="transmembrane region" description="Helical" evidence="2">
    <location>
        <begin position="119"/>
        <end position="138"/>
    </location>
</feature>
<keyword evidence="2" id="KW-0472">Membrane</keyword>
<evidence type="ECO:0000313" key="5">
    <source>
        <dbReference type="Proteomes" id="UP000006190"/>
    </source>
</evidence>
<dbReference type="Pfam" id="PF02517">
    <property type="entry name" value="Rce1-like"/>
    <property type="match status" value="1"/>
</dbReference>
<reference evidence="4 5" key="1">
    <citation type="submission" date="2012-01" db="EMBL/GenBank/DDBJ databases">
        <title>The Genome Sequence of Facklamia languida CCUG 37842.</title>
        <authorList>
            <consortium name="The Broad Institute Genome Sequencing Platform"/>
            <person name="Earl A."/>
            <person name="Ward D."/>
            <person name="Feldgarden M."/>
            <person name="Gevers D."/>
            <person name="Huys G."/>
            <person name="Young S.K."/>
            <person name="Zeng Q."/>
            <person name="Gargeya S."/>
            <person name="Fitzgerald M."/>
            <person name="Haas B."/>
            <person name="Abouelleil A."/>
            <person name="Alvarado L."/>
            <person name="Arachchi H.M."/>
            <person name="Berlin A."/>
            <person name="Chapman S.B."/>
            <person name="Gearin G."/>
            <person name="Goldberg J."/>
            <person name="Griggs A."/>
            <person name="Gujja S."/>
            <person name="Hansen M."/>
            <person name="Heiman D."/>
            <person name="Howarth C."/>
            <person name="Larimer J."/>
            <person name="Lui A."/>
            <person name="MacDonald P.J.P."/>
            <person name="McCowen C."/>
            <person name="Montmayeur A."/>
            <person name="Murphy C."/>
            <person name="Neiman D."/>
            <person name="Pearson M."/>
            <person name="Priest M."/>
            <person name="Roberts A."/>
            <person name="Saif S."/>
            <person name="Shea T."/>
            <person name="Sisk P."/>
            <person name="Stolte C."/>
            <person name="Sykes S."/>
            <person name="Wortman J."/>
            <person name="Nusbaum C."/>
            <person name="Birren B."/>
        </authorList>
    </citation>
    <scope>NUCLEOTIDE SEQUENCE [LARGE SCALE GENOMIC DNA]</scope>
    <source>
        <strain evidence="4 5">CCUG 37842</strain>
    </source>
</reference>
<gene>
    <name evidence="4" type="ORF">HMPREF9708_01388</name>
</gene>
<feature type="transmembrane region" description="Helical" evidence="2">
    <location>
        <begin position="7"/>
        <end position="28"/>
    </location>
</feature>
<feature type="transmembrane region" description="Helical" evidence="2">
    <location>
        <begin position="150"/>
        <end position="170"/>
    </location>
</feature>
<dbReference type="PATRIC" id="fig|883113.3.peg.1384"/>
<name>H3NKJ9_9LACT</name>
<sequence>MKRKGMIMILAYLLLFIGGQVALVTFGLPLNQTMLFSFAIQVVLILLGWYLYRDTLAQDWQELKAQTSIKSLILWFIGAFIAMVALRVVTMKILENFMDLSNLAANQQALNELSKSQPLFLTFFMVAIFAPFVEELVFRQAIIGSFDKTNKTLMIILSCLSVVLFTGAHMATLVDATIYLPLSLVIIFFYWKFQGNVLATILFHFFNNFIAIIIMFTLSDYL</sequence>
<dbReference type="HOGENOM" id="CLU_109277_1_0_9"/>
<feature type="transmembrane region" description="Helical" evidence="2">
    <location>
        <begin position="198"/>
        <end position="218"/>
    </location>
</feature>
<dbReference type="eggNOG" id="COG1266">
    <property type="taxonomic scope" value="Bacteria"/>
</dbReference>
<dbReference type="STRING" id="883113.HMPREF9708_01388"/>
<comment type="similarity">
    <text evidence="1">Belongs to the UPF0177 family.</text>
</comment>
<dbReference type="EMBL" id="AGEG01000015">
    <property type="protein sequence ID" value="EHR36382.1"/>
    <property type="molecule type" value="Genomic_DNA"/>
</dbReference>
<dbReference type="InterPro" id="IPR003675">
    <property type="entry name" value="Rce1/LyrA-like_dom"/>
</dbReference>
<keyword evidence="2" id="KW-1133">Transmembrane helix</keyword>
<protein>
    <recommendedName>
        <fullName evidence="3">CAAX prenyl protease 2/Lysostaphin resistance protein A-like domain-containing protein</fullName>
    </recommendedName>
</protein>
<dbReference type="RefSeq" id="WP_006309600.1">
    <property type="nucleotide sequence ID" value="NZ_JH601133.1"/>
</dbReference>
<evidence type="ECO:0000256" key="1">
    <source>
        <dbReference type="ARBA" id="ARBA00009067"/>
    </source>
</evidence>
<dbReference type="GO" id="GO:0004175">
    <property type="term" value="F:endopeptidase activity"/>
    <property type="evidence" value="ECO:0007669"/>
    <property type="project" value="UniProtKB-ARBA"/>
</dbReference>
<evidence type="ECO:0000259" key="3">
    <source>
        <dbReference type="Pfam" id="PF02517"/>
    </source>
</evidence>
<dbReference type="OrthoDB" id="8607342at2"/>
<keyword evidence="2" id="KW-0812">Transmembrane</keyword>
<dbReference type="GO" id="GO:0080120">
    <property type="term" value="P:CAAX-box protein maturation"/>
    <property type="evidence" value="ECO:0007669"/>
    <property type="project" value="UniProtKB-ARBA"/>
</dbReference>
<organism evidence="4 5">
    <name type="scientific">Facklamia languida CCUG 37842</name>
    <dbReference type="NCBI Taxonomy" id="883113"/>
    <lineage>
        <taxon>Bacteria</taxon>
        <taxon>Bacillati</taxon>
        <taxon>Bacillota</taxon>
        <taxon>Bacilli</taxon>
        <taxon>Lactobacillales</taxon>
        <taxon>Aerococcaceae</taxon>
        <taxon>Facklamia</taxon>
    </lineage>
</organism>
<accession>H3NKJ9</accession>